<dbReference type="GO" id="GO:0008610">
    <property type="term" value="P:lipid biosynthetic process"/>
    <property type="evidence" value="ECO:0007669"/>
    <property type="project" value="TreeGrafter"/>
</dbReference>
<protein>
    <submittedName>
        <fullName evidence="3">Putative thioesterase</fullName>
    </submittedName>
</protein>
<comment type="caution">
    <text evidence="3">The sequence shown here is derived from an EMBL/GenBank/DDBJ whole genome shotgun (WGS) entry which is preliminary data.</text>
</comment>
<organism evidence="3 4">
    <name type="scientific">Fischerella muscicola CCMEE 5323</name>
    <dbReference type="NCBI Taxonomy" id="2019572"/>
    <lineage>
        <taxon>Bacteria</taxon>
        <taxon>Bacillati</taxon>
        <taxon>Cyanobacteriota</taxon>
        <taxon>Cyanophyceae</taxon>
        <taxon>Nostocales</taxon>
        <taxon>Hapalosiphonaceae</taxon>
        <taxon>Fischerella</taxon>
    </lineage>
</organism>
<dbReference type="PANTHER" id="PTHR11487">
    <property type="entry name" value="THIOESTERASE"/>
    <property type="match status" value="1"/>
</dbReference>
<dbReference type="Pfam" id="PF00975">
    <property type="entry name" value="Thioesterase"/>
    <property type="match status" value="1"/>
</dbReference>
<dbReference type="PANTHER" id="PTHR11487:SF0">
    <property type="entry name" value="S-ACYL FATTY ACID SYNTHASE THIOESTERASE, MEDIUM CHAIN"/>
    <property type="match status" value="1"/>
</dbReference>
<sequence length="259" mass="29539">MRTNKNDSKMLNTSSLDSWLIYPKPNPDAQIRLFCFPYAGGSANIFRRWSNYLPSIIEVCAIELPGRGMRIKLPPFTQLEPLVTELASVLKSKLDKPFAFFGHSMGALVSFELALLLRKQYDLNPSHLFVSAHRAPQLVDPKPPIHNLPEAEFIAELRRLNGTPQTLLENEEMMQFFLPILRADFAVLETYVYTQQAPLNSPITAFGGLEDQEVSYDEIQAWQEQTSASFSLHMFPGDHFFLHLFYSSMLEIISQQIIV</sequence>
<dbReference type="InterPro" id="IPR001031">
    <property type="entry name" value="Thioesterase"/>
</dbReference>
<keyword evidence="4" id="KW-1185">Reference proteome</keyword>
<dbReference type="AlphaFoldDB" id="A0A2N6K1Y7"/>
<gene>
    <name evidence="3" type="ORF">CEN44_14335</name>
</gene>
<name>A0A2N6K1Y7_FISMU</name>
<evidence type="ECO:0000313" key="3">
    <source>
        <dbReference type="EMBL" id="PLZ88920.1"/>
    </source>
</evidence>
<dbReference type="SUPFAM" id="SSF53474">
    <property type="entry name" value="alpha/beta-Hydrolases"/>
    <property type="match status" value="1"/>
</dbReference>
<dbReference type="InterPro" id="IPR029058">
    <property type="entry name" value="AB_hydrolase_fold"/>
</dbReference>
<dbReference type="Gene3D" id="3.40.50.1820">
    <property type="entry name" value="alpha/beta hydrolase"/>
    <property type="match status" value="1"/>
</dbReference>
<comment type="similarity">
    <text evidence="1">Belongs to the thioesterase family.</text>
</comment>
<evidence type="ECO:0000313" key="4">
    <source>
        <dbReference type="Proteomes" id="UP000235036"/>
    </source>
</evidence>
<evidence type="ECO:0000259" key="2">
    <source>
        <dbReference type="Pfam" id="PF00975"/>
    </source>
</evidence>
<accession>A0A2N6K1Y7</accession>
<proteinExistence type="inferred from homology"/>
<dbReference type="EMBL" id="NRQW01000311">
    <property type="protein sequence ID" value="PLZ88920.1"/>
    <property type="molecule type" value="Genomic_DNA"/>
</dbReference>
<feature type="domain" description="Thioesterase" evidence="2">
    <location>
        <begin position="32"/>
        <end position="243"/>
    </location>
</feature>
<dbReference type="InterPro" id="IPR012223">
    <property type="entry name" value="TEII"/>
</dbReference>
<dbReference type="Proteomes" id="UP000235036">
    <property type="component" value="Unassembled WGS sequence"/>
</dbReference>
<evidence type="ECO:0000256" key="1">
    <source>
        <dbReference type="ARBA" id="ARBA00007169"/>
    </source>
</evidence>
<reference evidence="3 4" key="1">
    <citation type="submission" date="2017-08" db="EMBL/GenBank/DDBJ databases">
        <title>Genomes of Fischerella (Mastigocladus) sp. strains.</title>
        <authorList>
            <person name="Miller S.R."/>
        </authorList>
    </citation>
    <scope>NUCLEOTIDE SEQUENCE [LARGE SCALE GENOMIC DNA]</scope>
    <source>
        <strain evidence="3 4">CCMEE 5323</strain>
    </source>
</reference>